<dbReference type="CDD" id="cd07548">
    <property type="entry name" value="P-type_ATPase-Cd_Zn_Co_like"/>
    <property type="match status" value="1"/>
</dbReference>
<dbReference type="OrthoDB" id="9760364at2"/>
<organism evidence="19 20">
    <name type="scientific">Tepidanaerobacter acetatoxydans (strain DSM 21804 / JCM 16047 / Re1)</name>
    <dbReference type="NCBI Taxonomy" id="1209989"/>
    <lineage>
        <taxon>Bacteria</taxon>
        <taxon>Bacillati</taxon>
        <taxon>Bacillota</taxon>
        <taxon>Clostridia</taxon>
        <taxon>Thermosediminibacterales</taxon>
        <taxon>Tepidanaerobacteraceae</taxon>
        <taxon>Tepidanaerobacter</taxon>
    </lineage>
</organism>
<reference evidence="20" key="1">
    <citation type="journal article" date="2013" name="Genome Announc.">
        <title>First genome sequence of a syntrophic acetate-oxidizing bacterium, Tepidanaerobacter acetatoxydans strain Re1.</title>
        <authorList>
            <person name="Manzoor S."/>
            <person name="Bongcam-Rudloff E."/>
            <person name="Schnurer A."/>
            <person name="Muller B."/>
        </authorList>
    </citation>
    <scope>NUCLEOTIDE SEQUENCE [LARGE SCALE GENOMIC DNA]</scope>
    <source>
        <strain evidence="20">Re1</strain>
    </source>
</reference>
<dbReference type="PROSITE" id="PS01047">
    <property type="entry name" value="HMA_1"/>
    <property type="match status" value="1"/>
</dbReference>
<dbReference type="EC" id="3.6.3.5" evidence="19"/>
<evidence type="ECO:0000256" key="14">
    <source>
        <dbReference type="ARBA" id="ARBA00023136"/>
    </source>
</evidence>
<evidence type="ECO:0000256" key="3">
    <source>
        <dbReference type="ARBA" id="ARBA00022475"/>
    </source>
</evidence>
<dbReference type="InterPro" id="IPR027256">
    <property type="entry name" value="P-typ_ATPase_IB"/>
</dbReference>
<dbReference type="InterPro" id="IPR023298">
    <property type="entry name" value="ATPase_P-typ_TM_dom_sf"/>
</dbReference>
<dbReference type="PRINTS" id="PR00941">
    <property type="entry name" value="CDATPASE"/>
</dbReference>
<dbReference type="FunFam" id="2.70.150.10:FF:000002">
    <property type="entry name" value="Copper-transporting ATPase 1, putative"/>
    <property type="match status" value="1"/>
</dbReference>
<evidence type="ECO:0000256" key="16">
    <source>
        <dbReference type="ARBA" id="ARBA00049338"/>
    </source>
</evidence>
<keyword evidence="5" id="KW-0597">Phosphoprotein</keyword>
<dbReference type="NCBIfam" id="TIGR01494">
    <property type="entry name" value="ATPase_P-type"/>
    <property type="match status" value="1"/>
</dbReference>
<dbReference type="InterPro" id="IPR008250">
    <property type="entry name" value="ATPase_P-typ_transduc_dom_A_sf"/>
</dbReference>
<keyword evidence="12" id="KW-1278">Translocase</keyword>
<accession>F4LU15</accession>
<evidence type="ECO:0000256" key="12">
    <source>
        <dbReference type="ARBA" id="ARBA00022967"/>
    </source>
</evidence>
<evidence type="ECO:0000256" key="10">
    <source>
        <dbReference type="ARBA" id="ARBA00022840"/>
    </source>
</evidence>
<keyword evidence="8 17" id="KW-0547">Nucleotide-binding</keyword>
<keyword evidence="9" id="KW-0862">Zinc</keyword>
<feature type="transmembrane region" description="Helical" evidence="17">
    <location>
        <begin position="87"/>
        <end position="107"/>
    </location>
</feature>
<dbReference type="SUPFAM" id="SSF81665">
    <property type="entry name" value="Calcium ATPase, transmembrane domain M"/>
    <property type="match status" value="1"/>
</dbReference>
<dbReference type="NCBIfam" id="TIGR01525">
    <property type="entry name" value="ATPase-IB_hvy"/>
    <property type="match status" value="1"/>
</dbReference>
<comment type="similarity">
    <text evidence="2 17">Belongs to the cation transport ATPase (P-type) (TC 3.A.3) family. Type IB subfamily.</text>
</comment>
<keyword evidence="10 17" id="KW-0067">ATP-binding</keyword>
<dbReference type="CDD" id="cd00371">
    <property type="entry name" value="HMA"/>
    <property type="match status" value="1"/>
</dbReference>
<evidence type="ECO:0000259" key="18">
    <source>
        <dbReference type="PROSITE" id="PS50846"/>
    </source>
</evidence>
<keyword evidence="4" id="KW-0104">Cadmium</keyword>
<keyword evidence="13 17" id="KW-1133">Transmembrane helix</keyword>
<dbReference type="GO" id="GO:0005524">
    <property type="term" value="F:ATP binding"/>
    <property type="evidence" value="ECO:0007669"/>
    <property type="project" value="UniProtKB-UniRule"/>
</dbReference>
<evidence type="ECO:0000256" key="17">
    <source>
        <dbReference type="RuleBase" id="RU362081"/>
    </source>
</evidence>
<dbReference type="PROSITE" id="PS00154">
    <property type="entry name" value="ATPASE_E1_E2"/>
    <property type="match status" value="1"/>
</dbReference>
<comment type="catalytic activity">
    <reaction evidence="16">
        <text>Cd(2+)(in) + ATP + H2O = Cd(2+)(out) + ADP + phosphate + H(+)</text>
        <dbReference type="Rhea" id="RHEA:12132"/>
        <dbReference type="ChEBI" id="CHEBI:15377"/>
        <dbReference type="ChEBI" id="CHEBI:15378"/>
        <dbReference type="ChEBI" id="CHEBI:30616"/>
        <dbReference type="ChEBI" id="CHEBI:43474"/>
        <dbReference type="ChEBI" id="CHEBI:48775"/>
        <dbReference type="ChEBI" id="CHEBI:456216"/>
        <dbReference type="EC" id="7.2.2.21"/>
    </reaction>
</comment>
<dbReference type="GO" id="GO:0008551">
    <property type="term" value="F:P-type cadmium transporter activity"/>
    <property type="evidence" value="ECO:0007669"/>
    <property type="project" value="UniProtKB-EC"/>
</dbReference>
<feature type="transmembrane region" description="Helical" evidence="17">
    <location>
        <begin position="348"/>
        <end position="369"/>
    </location>
</feature>
<dbReference type="NCBIfam" id="TIGR01512">
    <property type="entry name" value="ATPase-IB2_Cd"/>
    <property type="match status" value="1"/>
</dbReference>
<name>F4LU15_TEPAE</name>
<keyword evidence="19" id="KW-0378">Hydrolase</keyword>
<evidence type="ECO:0000313" key="20">
    <source>
        <dbReference type="Proteomes" id="UP000010802"/>
    </source>
</evidence>
<evidence type="ECO:0000256" key="2">
    <source>
        <dbReference type="ARBA" id="ARBA00006024"/>
    </source>
</evidence>
<comment type="subcellular location">
    <subcellularLocation>
        <location evidence="1">Cell membrane</location>
        <topology evidence="1">Multi-pass membrane protein</topology>
    </subcellularLocation>
</comment>
<dbReference type="AlphaFoldDB" id="F4LU15"/>
<protein>
    <submittedName>
        <fullName evidence="19">Cadmium, zinc and cobalt-transporting ATPase</fullName>
        <ecNumber evidence="19">3.6.3.3</ecNumber>
        <ecNumber evidence="19">3.6.3.5</ecNumber>
    </submittedName>
</protein>
<evidence type="ECO:0000256" key="1">
    <source>
        <dbReference type="ARBA" id="ARBA00004651"/>
    </source>
</evidence>
<dbReference type="PANTHER" id="PTHR48085:SF5">
    <property type="entry name" value="CADMIUM_ZINC-TRANSPORTING ATPASE HMA4-RELATED"/>
    <property type="match status" value="1"/>
</dbReference>
<gene>
    <name evidence="19" type="primary">cadA</name>
    <name evidence="19" type="ordered locus">TEPIRE1_0375</name>
</gene>
<evidence type="ECO:0000256" key="7">
    <source>
        <dbReference type="ARBA" id="ARBA00022723"/>
    </source>
</evidence>
<accession>L0RZK6</accession>
<dbReference type="InterPro" id="IPR017969">
    <property type="entry name" value="Heavy-metal-associated_CS"/>
</dbReference>
<dbReference type="GO" id="GO:0016463">
    <property type="term" value="F:P-type zinc transporter activity"/>
    <property type="evidence" value="ECO:0007669"/>
    <property type="project" value="UniProtKB-EC"/>
</dbReference>
<evidence type="ECO:0000256" key="9">
    <source>
        <dbReference type="ARBA" id="ARBA00022833"/>
    </source>
</evidence>
<dbReference type="GO" id="GO:0005886">
    <property type="term" value="C:plasma membrane"/>
    <property type="evidence" value="ECO:0007669"/>
    <property type="project" value="UniProtKB-SubCell"/>
</dbReference>
<dbReference type="SUPFAM" id="SSF56784">
    <property type="entry name" value="HAD-like"/>
    <property type="match status" value="1"/>
</dbReference>
<dbReference type="KEGG" id="tep:TepRe1_0338"/>
<dbReference type="Pfam" id="PF00403">
    <property type="entry name" value="HMA"/>
    <property type="match status" value="1"/>
</dbReference>
<dbReference type="InterPro" id="IPR036163">
    <property type="entry name" value="HMA_dom_sf"/>
</dbReference>
<evidence type="ECO:0000256" key="5">
    <source>
        <dbReference type="ARBA" id="ARBA00022553"/>
    </source>
</evidence>
<dbReference type="InterPro" id="IPR023299">
    <property type="entry name" value="ATPase_P-typ_cyto_dom_N"/>
</dbReference>
<keyword evidence="14 17" id="KW-0472">Membrane</keyword>
<evidence type="ECO:0000256" key="13">
    <source>
        <dbReference type="ARBA" id="ARBA00022989"/>
    </source>
</evidence>
<dbReference type="InterPro" id="IPR023214">
    <property type="entry name" value="HAD_sf"/>
</dbReference>
<keyword evidence="7 17" id="KW-0479">Metal-binding</keyword>
<dbReference type="SFLD" id="SFLDF00027">
    <property type="entry name" value="p-type_atpase"/>
    <property type="match status" value="1"/>
</dbReference>
<evidence type="ECO:0000256" key="11">
    <source>
        <dbReference type="ARBA" id="ARBA00022842"/>
    </source>
</evidence>
<dbReference type="InterPro" id="IPR044492">
    <property type="entry name" value="P_typ_ATPase_HD_dom"/>
</dbReference>
<dbReference type="Gene3D" id="3.30.70.100">
    <property type="match status" value="1"/>
</dbReference>
<feature type="transmembrane region" description="Helical" evidence="17">
    <location>
        <begin position="316"/>
        <end position="336"/>
    </location>
</feature>
<dbReference type="PATRIC" id="fig|1209989.3.peg.393"/>
<dbReference type="Pfam" id="PF00702">
    <property type="entry name" value="Hydrolase"/>
    <property type="match status" value="1"/>
</dbReference>
<dbReference type="SUPFAM" id="SSF55008">
    <property type="entry name" value="HMA, heavy metal-associated domain"/>
    <property type="match status" value="1"/>
</dbReference>
<feature type="transmembrane region" description="Helical" evidence="17">
    <location>
        <begin position="651"/>
        <end position="673"/>
    </location>
</feature>
<dbReference type="PANTHER" id="PTHR48085">
    <property type="entry name" value="CADMIUM/ZINC-TRANSPORTING ATPASE HMA2-RELATED"/>
    <property type="match status" value="1"/>
</dbReference>
<dbReference type="InterPro" id="IPR018303">
    <property type="entry name" value="ATPase_P-typ_P_site"/>
</dbReference>
<evidence type="ECO:0000256" key="6">
    <source>
        <dbReference type="ARBA" id="ARBA00022692"/>
    </source>
</evidence>
<feature type="domain" description="HMA" evidence="18">
    <location>
        <begin position="1"/>
        <end position="61"/>
    </location>
</feature>
<dbReference type="eggNOG" id="COG2217">
    <property type="taxonomic scope" value="Bacteria"/>
</dbReference>
<dbReference type="KEGG" id="tae:TepiRe1_0375"/>
<dbReference type="SFLD" id="SFLDG00002">
    <property type="entry name" value="C1.7:_P-type_atpase_like"/>
    <property type="match status" value="1"/>
</dbReference>
<dbReference type="GO" id="GO:0046872">
    <property type="term" value="F:metal ion binding"/>
    <property type="evidence" value="ECO:0007669"/>
    <property type="project" value="UniProtKB-KW"/>
</dbReference>
<dbReference type="InterPro" id="IPR006121">
    <property type="entry name" value="HMA_dom"/>
</dbReference>
<keyword evidence="3 17" id="KW-1003">Cell membrane</keyword>
<dbReference type="Gene3D" id="3.40.50.1000">
    <property type="entry name" value="HAD superfamily/HAD-like"/>
    <property type="match status" value="1"/>
</dbReference>
<dbReference type="FunFam" id="3.40.1110.10:FF:000066">
    <property type="entry name" value="Cadmium-translocating P-type ATPase"/>
    <property type="match status" value="1"/>
</dbReference>
<keyword evidence="6 17" id="KW-0812">Transmembrane</keyword>
<dbReference type="EMBL" id="HF563609">
    <property type="protein sequence ID" value="CCP25053.1"/>
    <property type="molecule type" value="Genomic_DNA"/>
</dbReference>
<dbReference type="Gene3D" id="3.40.1110.10">
    <property type="entry name" value="Calcium-transporting ATPase, cytoplasmic domain N"/>
    <property type="match status" value="1"/>
</dbReference>
<dbReference type="Gene3D" id="2.70.150.10">
    <property type="entry name" value="Calcium-transporting ATPase, cytoplasmic transduction domain A"/>
    <property type="match status" value="1"/>
</dbReference>
<evidence type="ECO:0000256" key="4">
    <source>
        <dbReference type="ARBA" id="ARBA00022539"/>
    </source>
</evidence>
<dbReference type="SUPFAM" id="SSF81653">
    <property type="entry name" value="Calcium ATPase, transduction domain A"/>
    <property type="match status" value="1"/>
</dbReference>
<dbReference type="HOGENOM" id="CLU_001771_6_2_9"/>
<dbReference type="InterPro" id="IPR051014">
    <property type="entry name" value="Cation_Transport_ATPase_IB"/>
</dbReference>
<evidence type="ECO:0000313" key="19">
    <source>
        <dbReference type="EMBL" id="CCP25053.1"/>
    </source>
</evidence>
<dbReference type="RefSeq" id="WP_013777464.1">
    <property type="nucleotide sequence ID" value="NC_015519.1"/>
</dbReference>
<dbReference type="PROSITE" id="PS50846">
    <property type="entry name" value="HMA_2"/>
    <property type="match status" value="1"/>
</dbReference>
<dbReference type="PRINTS" id="PR00119">
    <property type="entry name" value="CATATPASE"/>
</dbReference>
<evidence type="ECO:0000256" key="8">
    <source>
        <dbReference type="ARBA" id="ARBA00022741"/>
    </source>
</evidence>
<dbReference type="InterPro" id="IPR001757">
    <property type="entry name" value="P_typ_ATPase"/>
</dbReference>
<keyword evidence="20" id="KW-1185">Reference proteome</keyword>
<dbReference type="SFLD" id="SFLDS00003">
    <property type="entry name" value="Haloacid_Dehalogenase"/>
    <property type="match status" value="1"/>
</dbReference>
<evidence type="ECO:0000256" key="15">
    <source>
        <dbReference type="ARBA" id="ARBA00047308"/>
    </source>
</evidence>
<keyword evidence="11" id="KW-0460">Magnesium</keyword>
<proteinExistence type="inferred from homology"/>
<dbReference type="Proteomes" id="UP000010802">
    <property type="component" value="Chromosome"/>
</dbReference>
<dbReference type="STRING" id="1209989.TepRe1_0338"/>
<feature type="transmembrane region" description="Helical" evidence="17">
    <location>
        <begin position="166"/>
        <end position="184"/>
    </location>
</feature>
<dbReference type="EC" id="3.6.3.3" evidence="19"/>
<dbReference type="InterPro" id="IPR036412">
    <property type="entry name" value="HAD-like_sf"/>
</dbReference>
<sequence length="702" mass="76343">MIYELEGLDCPNCAAKIERELKKVEGLSDVTVNFSTRTIDIEQELEGEVVKVLEKIEPDVRLVPENSVTDKNDSDHGDSKFLLKTKLLNIILSAVFLGLGIFLAPKLHGQYEILEYVPFLAAYILAGRDVVQTAFRNIVRGQVFDENFLMTVATLGAFILHQLPEAVGVMLFYSIGEYFQALAVQRSRRSIADLMDIRPDYANLLVNDEISQVAPETVNIGETIVVRPGEKIPLDGEVLEGTSYLDASALTGESVPYRINPGEKVMAGMVNIQGLLKVKVEKTFSESSVSKILNLIQNASSRKAKTEQFITKFARYYTPAVVTAAVIIALLPPLIVPGQSFSNWLYRALTMLVISCPCALVVSIPLGYFGGIGGASRRGILIKGANFIETLANLDIVVFDKTGTLTKGVFKVNDVKPANNFAAQEVLRMAAYAETYSNHPIAKSIVEAYGDTIEKSLVTDYKEIVGHGIMAKVEGKQVLAGNEKLLKSRGIEIKINEDGLVGTVVHIAVNGIYAGRITISDEIRLDSAKAVKELRNLGVKRVVMLTGDTKETAKYVSEALNLDEYYAELLPQEKVEKLEELKGDDRTRYKVAFVGDGINDAPVIACADVGIAMGGLGSDAAIEAADVVIMEDMPSKIAEAIRIARYTKNIIVQNIVFALGVKGIFLTLGAAGVASMWEAVFADVGVALLAVLNSTRTLLRKA</sequence>
<dbReference type="GO" id="GO:0016887">
    <property type="term" value="F:ATP hydrolysis activity"/>
    <property type="evidence" value="ECO:0007669"/>
    <property type="project" value="InterPro"/>
</dbReference>
<dbReference type="InterPro" id="IPR059000">
    <property type="entry name" value="ATPase_P-type_domA"/>
</dbReference>
<comment type="catalytic activity">
    <reaction evidence="15">
        <text>Zn(2+)(in) + ATP + H2O = Zn(2+)(out) + ADP + phosphate + H(+)</text>
        <dbReference type="Rhea" id="RHEA:20621"/>
        <dbReference type="ChEBI" id="CHEBI:15377"/>
        <dbReference type="ChEBI" id="CHEBI:15378"/>
        <dbReference type="ChEBI" id="CHEBI:29105"/>
        <dbReference type="ChEBI" id="CHEBI:30616"/>
        <dbReference type="ChEBI" id="CHEBI:43474"/>
        <dbReference type="ChEBI" id="CHEBI:456216"/>
        <dbReference type="EC" id="7.2.2.12"/>
    </reaction>
</comment>
<dbReference type="Pfam" id="PF00122">
    <property type="entry name" value="E1-E2_ATPase"/>
    <property type="match status" value="1"/>
</dbReference>